<proteinExistence type="predicted"/>
<reference evidence="1 2" key="1">
    <citation type="submission" date="2021-06" db="EMBL/GenBank/DDBJ databases">
        <title>Caerostris extrusa draft genome.</title>
        <authorList>
            <person name="Kono N."/>
            <person name="Arakawa K."/>
        </authorList>
    </citation>
    <scope>NUCLEOTIDE SEQUENCE [LARGE SCALE GENOMIC DNA]</scope>
</reference>
<dbReference type="AlphaFoldDB" id="A0AAV4VHF1"/>
<evidence type="ECO:0000313" key="2">
    <source>
        <dbReference type="Proteomes" id="UP001054945"/>
    </source>
</evidence>
<evidence type="ECO:0000313" key="1">
    <source>
        <dbReference type="EMBL" id="GIY69772.1"/>
    </source>
</evidence>
<name>A0AAV4VHF1_CAEEX</name>
<dbReference type="EMBL" id="BPLR01014583">
    <property type="protein sequence ID" value="GIY69772.1"/>
    <property type="molecule type" value="Genomic_DNA"/>
</dbReference>
<comment type="caution">
    <text evidence="1">The sequence shown here is derived from an EMBL/GenBank/DDBJ whole genome shotgun (WGS) entry which is preliminary data.</text>
</comment>
<protein>
    <submittedName>
        <fullName evidence="1">Uncharacterized protein</fullName>
    </submittedName>
</protein>
<organism evidence="1 2">
    <name type="scientific">Caerostris extrusa</name>
    <name type="common">Bark spider</name>
    <name type="synonym">Caerostris bankana</name>
    <dbReference type="NCBI Taxonomy" id="172846"/>
    <lineage>
        <taxon>Eukaryota</taxon>
        <taxon>Metazoa</taxon>
        <taxon>Ecdysozoa</taxon>
        <taxon>Arthropoda</taxon>
        <taxon>Chelicerata</taxon>
        <taxon>Arachnida</taxon>
        <taxon>Araneae</taxon>
        <taxon>Araneomorphae</taxon>
        <taxon>Entelegynae</taxon>
        <taxon>Araneoidea</taxon>
        <taxon>Araneidae</taxon>
        <taxon>Caerostris</taxon>
    </lineage>
</organism>
<gene>
    <name evidence="1" type="ORF">CEXT_772181</name>
</gene>
<keyword evidence="2" id="KW-1185">Reference proteome</keyword>
<accession>A0AAV4VHF1</accession>
<dbReference type="Proteomes" id="UP001054945">
    <property type="component" value="Unassembled WGS sequence"/>
</dbReference>
<sequence>MRLAPCKSSADDDSPFVAVHPGTSAPARLQGTKRGFRLAPIGRNHVPFWIHFVSDVLRELVGPRAALLALAKGASACRLQELPGFSVCVLHWHSGKYQTG</sequence>